<gene>
    <name evidence="4" type="ordered locus">Flexsi_1110</name>
</gene>
<dbReference type="SMART" id="SM00267">
    <property type="entry name" value="GGDEF"/>
    <property type="match status" value="1"/>
</dbReference>
<protein>
    <recommendedName>
        <fullName evidence="1">diguanylate cyclase</fullName>
        <ecNumber evidence="1">2.7.7.65</ecNumber>
    </recommendedName>
</protein>
<evidence type="ECO:0000259" key="3">
    <source>
        <dbReference type="PROSITE" id="PS50887"/>
    </source>
</evidence>
<reference evidence="4 5" key="1">
    <citation type="journal article" date="2011" name="Stand. Genomic Sci.">
        <title>Genome sequence of the moderately thermophilic halophile Flexistipes sinusarabici strain (MAS10).</title>
        <authorList>
            <person name="Lapidus A."/>
            <person name="Chertkov O."/>
            <person name="Nolan M."/>
            <person name="Lucas S."/>
            <person name="Hammon N."/>
            <person name="Deshpande S."/>
            <person name="Cheng J.F."/>
            <person name="Tapia R."/>
            <person name="Han C."/>
            <person name="Goodwin L."/>
            <person name="Pitluck S."/>
            <person name="Liolios K."/>
            <person name="Pagani I."/>
            <person name="Ivanova N."/>
            <person name="Huntemann M."/>
            <person name="Mavromatis K."/>
            <person name="Mikhailova N."/>
            <person name="Pati A."/>
            <person name="Chen A."/>
            <person name="Palaniappan K."/>
            <person name="Land M."/>
            <person name="Hauser L."/>
            <person name="Brambilla E.M."/>
            <person name="Rohde M."/>
            <person name="Abt B."/>
            <person name="Spring S."/>
            <person name="Goker M."/>
            <person name="Bristow J."/>
            <person name="Eisen J.A."/>
            <person name="Markowitz V."/>
            <person name="Hugenholtz P."/>
            <person name="Kyrpides N.C."/>
            <person name="Klenk H.P."/>
            <person name="Woyke T."/>
        </authorList>
    </citation>
    <scope>NUCLEOTIDE SEQUENCE [LARGE SCALE GENOMIC DNA]</scope>
    <source>
        <strain evidence="5">DSM 4947 / MAS 10</strain>
    </source>
</reference>
<dbReference type="Gene3D" id="3.30.70.270">
    <property type="match status" value="1"/>
</dbReference>
<dbReference type="NCBIfam" id="TIGR00254">
    <property type="entry name" value="GGDEF"/>
    <property type="match status" value="1"/>
</dbReference>
<accession>F8E658</accession>
<keyword evidence="5" id="KW-1185">Reference proteome</keyword>
<dbReference type="STRING" id="717231.Flexsi_1110"/>
<sequence length="444" mass="51569">MNKNFLLCFHDKKYLQSLFKDFSCDYALDKYEAYSKLIAKNYNAVFISEKFLYNNKFCISIFVKEICSSKPPLIVISGNYYFLPDLISVPESDLPKVLKSFTEELLKPVKHNESDVFQNLVVHMEELFLNKYFHEMILKGLKSLDQCFLKIIEIVDIVLLPELFVIGRVTKDKTEYFVSPNNRLSKDIIDEILVENKLTEGKLVLRNEFKIKEKNIDISELGYFIKKNILADETIFTVIGIKRSAADENVKIMAEALQNQIKSTIFYISSLIKQQKMYITDYLTDVYNRRFFDETVKKELQRSKRHRESFVVIFFDIDNFKYINDNYGHSAGDHILVSLTSYVHSLIRDSDIFARLGGEEFGILLPETDADGGRFLAEKIRKKVAEKTFSYESSKIILTISAGVLTVKNSEDADYDYDIIYKMCDNAMYEAKRLGKNRSVVSEI</sequence>
<comment type="catalytic activity">
    <reaction evidence="2">
        <text>2 GTP = 3',3'-c-di-GMP + 2 diphosphate</text>
        <dbReference type="Rhea" id="RHEA:24898"/>
        <dbReference type="ChEBI" id="CHEBI:33019"/>
        <dbReference type="ChEBI" id="CHEBI:37565"/>
        <dbReference type="ChEBI" id="CHEBI:58805"/>
        <dbReference type="EC" id="2.7.7.65"/>
    </reaction>
</comment>
<dbReference type="EC" id="2.7.7.65" evidence="1"/>
<evidence type="ECO:0000313" key="5">
    <source>
        <dbReference type="Proteomes" id="UP000006621"/>
    </source>
</evidence>
<dbReference type="InterPro" id="IPR043128">
    <property type="entry name" value="Rev_trsase/Diguanyl_cyclase"/>
</dbReference>
<organism evidence="4 5">
    <name type="scientific">Flexistipes sinusarabici (strain ATCC 49648 / DSM 4947 / MAS 10)</name>
    <dbReference type="NCBI Taxonomy" id="717231"/>
    <lineage>
        <taxon>Bacteria</taxon>
        <taxon>Pseudomonadati</taxon>
        <taxon>Deferribacterota</taxon>
        <taxon>Deferribacteres</taxon>
        <taxon>Deferribacterales</taxon>
        <taxon>Flexistipitaceae</taxon>
        <taxon>Flexistipes</taxon>
    </lineage>
</organism>
<dbReference type="InterPro" id="IPR050469">
    <property type="entry name" value="Diguanylate_Cyclase"/>
</dbReference>
<dbReference type="GO" id="GO:0052621">
    <property type="term" value="F:diguanylate cyclase activity"/>
    <property type="evidence" value="ECO:0007669"/>
    <property type="project" value="UniProtKB-EC"/>
</dbReference>
<dbReference type="FunFam" id="3.30.70.270:FF:000001">
    <property type="entry name" value="Diguanylate cyclase domain protein"/>
    <property type="match status" value="1"/>
</dbReference>
<dbReference type="KEGG" id="fsi:Flexsi_1110"/>
<dbReference type="OrthoDB" id="9759607at2"/>
<dbReference type="CDD" id="cd01949">
    <property type="entry name" value="GGDEF"/>
    <property type="match status" value="1"/>
</dbReference>
<dbReference type="InterPro" id="IPR029787">
    <property type="entry name" value="Nucleotide_cyclase"/>
</dbReference>
<dbReference type="PANTHER" id="PTHR45138:SF9">
    <property type="entry name" value="DIGUANYLATE CYCLASE DGCM-RELATED"/>
    <property type="match status" value="1"/>
</dbReference>
<evidence type="ECO:0000256" key="1">
    <source>
        <dbReference type="ARBA" id="ARBA00012528"/>
    </source>
</evidence>
<dbReference type="HOGENOM" id="CLU_616425_0_0_0"/>
<dbReference type="SUPFAM" id="SSF55073">
    <property type="entry name" value="Nucleotide cyclase"/>
    <property type="match status" value="1"/>
</dbReference>
<dbReference type="EMBL" id="CP002858">
    <property type="protein sequence ID" value="AEI14766.1"/>
    <property type="molecule type" value="Genomic_DNA"/>
</dbReference>
<dbReference type="eggNOG" id="COG3706">
    <property type="taxonomic scope" value="Bacteria"/>
</dbReference>
<dbReference type="PANTHER" id="PTHR45138">
    <property type="entry name" value="REGULATORY COMPONENTS OF SENSORY TRANSDUCTION SYSTEM"/>
    <property type="match status" value="1"/>
</dbReference>
<dbReference type="AlphaFoldDB" id="F8E658"/>
<dbReference type="PROSITE" id="PS50887">
    <property type="entry name" value="GGDEF"/>
    <property type="match status" value="1"/>
</dbReference>
<evidence type="ECO:0000313" key="4">
    <source>
        <dbReference type="EMBL" id="AEI14766.1"/>
    </source>
</evidence>
<dbReference type="RefSeq" id="WP_013886253.1">
    <property type="nucleotide sequence ID" value="NC_015672.1"/>
</dbReference>
<evidence type="ECO:0000256" key="2">
    <source>
        <dbReference type="ARBA" id="ARBA00034247"/>
    </source>
</evidence>
<reference evidence="5" key="2">
    <citation type="submission" date="2011-06" db="EMBL/GenBank/DDBJ databases">
        <title>The complete genome of Flexistipes sinusarabici DSM 4947.</title>
        <authorList>
            <person name="Lucas S."/>
            <person name="Han J."/>
            <person name="Lapidus A."/>
            <person name="Bruce D."/>
            <person name="Goodwin L."/>
            <person name="Pitluck S."/>
            <person name="Peters L."/>
            <person name="Kyrpides N."/>
            <person name="Mavromatis K."/>
            <person name="Ivanova N."/>
            <person name="Mikhailova N."/>
            <person name="Chertkov O."/>
            <person name="Detter J.C."/>
            <person name="Tapia R."/>
            <person name="Han C."/>
            <person name="Land M."/>
            <person name="Hauser L."/>
            <person name="Markowitz V."/>
            <person name="Cheng J.-F."/>
            <person name="Hugenholtz P."/>
            <person name="Woyke T."/>
            <person name="Wu D."/>
            <person name="Spring S."/>
            <person name="Schroeder M."/>
            <person name="Brambilla E."/>
            <person name="Klenk H.-P."/>
            <person name="Eisen J.A."/>
        </authorList>
    </citation>
    <scope>NUCLEOTIDE SEQUENCE [LARGE SCALE GENOMIC DNA]</scope>
    <source>
        <strain evidence="5">DSM 4947 / MAS 10</strain>
    </source>
</reference>
<name>F8E658_FLESM</name>
<dbReference type="Pfam" id="PF00990">
    <property type="entry name" value="GGDEF"/>
    <property type="match status" value="1"/>
</dbReference>
<dbReference type="Proteomes" id="UP000006621">
    <property type="component" value="Chromosome"/>
</dbReference>
<feature type="domain" description="GGDEF" evidence="3">
    <location>
        <begin position="308"/>
        <end position="444"/>
    </location>
</feature>
<dbReference type="InterPro" id="IPR000160">
    <property type="entry name" value="GGDEF_dom"/>
</dbReference>
<proteinExistence type="predicted"/>